<feature type="domain" description="RagB/SusD" evidence="6">
    <location>
        <begin position="345"/>
        <end position="430"/>
    </location>
</feature>
<evidence type="ECO:0000313" key="8">
    <source>
        <dbReference type="EMBL" id="MCL6220666.1"/>
    </source>
</evidence>
<dbReference type="GO" id="GO:0009279">
    <property type="term" value="C:cell outer membrane"/>
    <property type="evidence" value="ECO:0007669"/>
    <property type="project" value="UniProtKB-SubCell"/>
</dbReference>
<dbReference type="InterPro" id="IPR012944">
    <property type="entry name" value="SusD_RagB_dom"/>
</dbReference>
<sequence>MKSNRTIVKILLALTVVLHFGCEDLVSIDVPTNKLVRSQVFDSEQTAISALTGIYNQLYLSAFSNGSWNSISVVSGLSSDNIQNINTSNLDRMEFQEHQINPENSYNLELWSSAYNIIYMTNACLEGLYNSEKIAPDLAIQLEGEARFVRAFTYFNLVNLYGSVPLILTTNYERNALAEKSSVEIVYQQIIDDLEFSSEVLNPSYRTGERITANKFAATALLARVYLYNEEWQMAEMLSTEVINESSTYQILDSLNTVFLANSREAIWQISPIGGGGIATNTNDGNIFVIDPVFSFFASIQLREGLVNTFQEEDKRLANWIGYNESLNAYFAHKYKIRTSSDFPIIEYSMVLRLAEQYLIRAEARVYQGKLSEAQNDLNVIRERADLLPFEAQSETMLLDELFIQRQKELFTEWGHRWLDLKRSKRAQSVFGSDPLWDSGDLLYPIPTQELIKNPNLTQNDGY</sequence>
<comment type="similarity">
    <text evidence="2">Belongs to the SusD family.</text>
</comment>
<evidence type="ECO:0000256" key="5">
    <source>
        <dbReference type="ARBA" id="ARBA00023237"/>
    </source>
</evidence>
<evidence type="ECO:0000256" key="3">
    <source>
        <dbReference type="ARBA" id="ARBA00022729"/>
    </source>
</evidence>
<dbReference type="Pfam" id="PF07980">
    <property type="entry name" value="SusD_RagB"/>
    <property type="match status" value="1"/>
</dbReference>
<proteinExistence type="inferred from homology"/>
<dbReference type="EMBL" id="JAKHSK010000049">
    <property type="protein sequence ID" value="MCL6220666.1"/>
    <property type="molecule type" value="Genomic_DNA"/>
</dbReference>
<keyword evidence="5" id="KW-0998">Cell outer membrane</keyword>
<evidence type="ECO:0000256" key="4">
    <source>
        <dbReference type="ARBA" id="ARBA00023136"/>
    </source>
</evidence>
<dbReference type="RefSeq" id="WP_041579021.1">
    <property type="nucleotide sequence ID" value="NZ_JAKHSK010000049.1"/>
</dbReference>
<evidence type="ECO:0000259" key="7">
    <source>
        <dbReference type="Pfam" id="PF14322"/>
    </source>
</evidence>
<comment type="caution">
    <text evidence="8">The sequence shown here is derived from an EMBL/GenBank/DDBJ whole genome shotgun (WGS) entry which is preliminary data.</text>
</comment>
<accession>A0A9X2CM20</accession>
<dbReference type="Gene3D" id="1.25.40.390">
    <property type="match status" value="1"/>
</dbReference>
<keyword evidence="3" id="KW-0732">Signal</keyword>
<dbReference type="SUPFAM" id="SSF48452">
    <property type="entry name" value="TPR-like"/>
    <property type="match status" value="1"/>
</dbReference>
<gene>
    <name evidence="8" type="ORF">L1967_20425</name>
</gene>
<reference evidence="8" key="1">
    <citation type="submission" date="2022-01" db="EMBL/GenBank/DDBJ databases">
        <title>Genome sequencing of Zunongwangia sp. M21534 genome.</title>
        <authorList>
            <person name="Chen Y."/>
            <person name="Dong C."/>
            <person name="Shao Z."/>
        </authorList>
    </citation>
    <scope>NUCLEOTIDE SEQUENCE</scope>
    <source>
        <strain evidence="8">MCCC M21534</strain>
    </source>
</reference>
<comment type="subcellular location">
    <subcellularLocation>
        <location evidence="1">Cell outer membrane</location>
    </subcellularLocation>
</comment>
<dbReference type="InterPro" id="IPR033985">
    <property type="entry name" value="SusD-like_N"/>
</dbReference>
<keyword evidence="4" id="KW-0472">Membrane</keyword>
<evidence type="ECO:0000256" key="2">
    <source>
        <dbReference type="ARBA" id="ARBA00006275"/>
    </source>
</evidence>
<feature type="domain" description="SusD-like N-terminal" evidence="7">
    <location>
        <begin position="64"/>
        <end position="227"/>
    </location>
</feature>
<evidence type="ECO:0000313" key="9">
    <source>
        <dbReference type="Proteomes" id="UP001139521"/>
    </source>
</evidence>
<keyword evidence="9" id="KW-1185">Reference proteome</keyword>
<dbReference type="Pfam" id="PF14322">
    <property type="entry name" value="SusD-like_3"/>
    <property type="match status" value="1"/>
</dbReference>
<dbReference type="Proteomes" id="UP001139521">
    <property type="component" value="Unassembled WGS sequence"/>
</dbReference>
<organism evidence="8 9">
    <name type="scientific">Zunongwangia pacifica</name>
    <dbReference type="NCBI Taxonomy" id="2911062"/>
    <lineage>
        <taxon>Bacteria</taxon>
        <taxon>Pseudomonadati</taxon>
        <taxon>Bacteroidota</taxon>
        <taxon>Flavobacteriia</taxon>
        <taxon>Flavobacteriales</taxon>
        <taxon>Flavobacteriaceae</taxon>
        <taxon>Zunongwangia</taxon>
    </lineage>
</organism>
<evidence type="ECO:0000256" key="1">
    <source>
        <dbReference type="ARBA" id="ARBA00004442"/>
    </source>
</evidence>
<evidence type="ECO:0000259" key="6">
    <source>
        <dbReference type="Pfam" id="PF07980"/>
    </source>
</evidence>
<dbReference type="AlphaFoldDB" id="A0A9X2CM20"/>
<protein>
    <submittedName>
        <fullName evidence="8">RagB/SusD family nutrient uptake outer membrane protein</fullName>
    </submittedName>
</protein>
<dbReference type="InterPro" id="IPR011990">
    <property type="entry name" value="TPR-like_helical_dom_sf"/>
</dbReference>
<name>A0A9X2CM20_9FLAO</name>
<dbReference type="CDD" id="cd08977">
    <property type="entry name" value="SusD"/>
    <property type="match status" value="1"/>
</dbReference>